<organism evidence="2 3">
    <name type="scientific">Nyssa sinensis</name>
    <dbReference type="NCBI Taxonomy" id="561372"/>
    <lineage>
        <taxon>Eukaryota</taxon>
        <taxon>Viridiplantae</taxon>
        <taxon>Streptophyta</taxon>
        <taxon>Embryophyta</taxon>
        <taxon>Tracheophyta</taxon>
        <taxon>Spermatophyta</taxon>
        <taxon>Magnoliopsida</taxon>
        <taxon>eudicotyledons</taxon>
        <taxon>Gunneridae</taxon>
        <taxon>Pentapetalae</taxon>
        <taxon>asterids</taxon>
        <taxon>Cornales</taxon>
        <taxon>Nyssaceae</taxon>
        <taxon>Nyssa</taxon>
    </lineage>
</organism>
<dbReference type="AlphaFoldDB" id="A0A5J5B0A9"/>
<proteinExistence type="predicted"/>
<keyword evidence="1" id="KW-1133">Transmembrane helix</keyword>
<gene>
    <name evidence="2" type="ORF">F0562_032198</name>
</gene>
<protein>
    <submittedName>
        <fullName evidence="2">Uncharacterized protein</fullName>
    </submittedName>
</protein>
<sequence>MAKAFLEIDTEVLDHIEVFDVENEDFENDEVSEDPATPLILSHTFFVIVFLFLGLFVDEVAPTQEAYCRFGHSEVVDYKLAEVSIGLESAATAAGLERVVGAVDFELVTATGLVVAVVESARLKLVDFELNLPRLAQILNLLSHGIYPLISYVWTRLTYNSPPWCKSRCSDRGRLPWSQVLSHLVV</sequence>
<dbReference type="Proteomes" id="UP000325577">
    <property type="component" value="Linkage Group LG18"/>
</dbReference>
<dbReference type="EMBL" id="CM018041">
    <property type="protein sequence ID" value="KAA8534681.1"/>
    <property type="molecule type" value="Genomic_DNA"/>
</dbReference>
<evidence type="ECO:0000313" key="3">
    <source>
        <dbReference type="Proteomes" id="UP000325577"/>
    </source>
</evidence>
<keyword evidence="1" id="KW-0472">Membrane</keyword>
<evidence type="ECO:0000313" key="2">
    <source>
        <dbReference type="EMBL" id="KAA8534681.1"/>
    </source>
</evidence>
<feature type="transmembrane region" description="Helical" evidence="1">
    <location>
        <begin position="39"/>
        <end position="57"/>
    </location>
</feature>
<accession>A0A5J5B0A9</accession>
<keyword evidence="3" id="KW-1185">Reference proteome</keyword>
<evidence type="ECO:0000256" key="1">
    <source>
        <dbReference type="SAM" id="Phobius"/>
    </source>
</evidence>
<reference evidence="2 3" key="1">
    <citation type="submission" date="2019-09" db="EMBL/GenBank/DDBJ databases">
        <title>A chromosome-level genome assembly of the Chinese tupelo Nyssa sinensis.</title>
        <authorList>
            <person name="Yang X."/>
            <person name="Kang M."/>
            <person name="Yang Y."/>
            <person name="Xiong H."/>
            <person name="Wang M."/>
            <person name="Zhang Z."/>
            <person name="Wang Z."/>
            <person name="Wu H."/>
            <person name="Ma T."/>
            <person name="Liu J."/>
            <person name="Xi Z."/>
        </authorList>
    </citation>
    <scope>NUCLEOTIDE SEQUENCE [LARGE SCALE GENOMIC DNA]</scope>
    <source>
        <strain evidence="2">J267</strain>
        <tissue evidence="2">Leaf</tissue>
    </source>
</reference>
<keyword evidence="1" id="KW-0812">Transmembrane</keyword>
<name>A0A5J5B0A9_9ASTE</name>